<keyword evidence="3" id="KW-1185">Reference proteome</keyword>
<accession>A0A7W5DS56</accession>
<reference evidence="2 3" key="1">
    <citation type="submission" date="2020-08" db="EMBL/GenBank/DDBJ databases">
        <title>Genomic Encyclopedia of Type Strains, Phase IV (KMG-IV): sequencing the most valuable type-strain genomes for metagenomic binning, comparative biology and taxonomic classification.</title>
        <authorList>
            <person name="Goeker M."/>
        </authorList>
    </citation>
    <scope>NUCLEOTIDE SEQUENCE [LARGE SCALE GENOMIC DNA]</scope>
    <source>
        <strain evidence="2 3">DSM 27471</strain>
    </source>
</reference>
<proteinExistence type="predicted"/>
<keyword evidence="1" id="KW-0812">Transmembrane</keyword>
<keyword evidence="1" id="KW-0472">Membrane</keyword>
<name>A0A7W5DS56_9PORP</name>
<sequence length="183" mass="21333">MNNVETLLQKYFDAETSLEEEALLRNYFLSNHISSSLEKYRYLFVSLSDQRNEEIPDSEFDKHVIAALSHRHRHSFAYHFMLWSSAAVVAFFIATGTIYYVQRQNNYMIVNGQRINDPEKALMMAAAKLHLVTGKFNTSLYQVEQFGRLGKHLSIVSLFQKHDTLNEDDTITFNQTTIRKNEN</sequence>
<keyword evidence="1" id="KW-1133">Transmembrane helix</keyword>
<protein>
    <submittedName>
        <fullName evidence="2">Uncharacterized protein</fullName>
    </submittedName>
</protein>
<dbReference type="EMBL" id="JACHYB010000001">
    <property type="protein sequence ID" value="MBB3187258.1"/>
    <property type="molecule type" value="Genomic_DNA"/>
</dbReference>
<dbReference type="AlphaFoldDB" id="A0A7W5DS56"/>
<comment type="caution">
    <text evidence="2">The sequence shown here is derived from an EMBL/GenBank/DDBJ whole genome shotgun (WGS) entry which is preliminary data.</text>
</comment>
<evidence type="ECO:0000313" key="3">
    <source>
        <dbReference type="Proteomes" id="UP000544222"/>
    </source>
</evidence>
<feature type="transmembrane region" description="Helical" evidence="1">
    <location>
        <begin position="80"/>
        <end position="101"/>
    </location>
</feature>
<evidence type="ECO:0000313" key="2">
    <source>
        <dbReference type="EMBL" id="MBB3187258.1"/>
    </source>
</evidence>
<dbReference type="Proteomes" id="UP000544222">
    <property type="component" value="Unassembled WGS sequence"/>
</dbReference>
<organism evidence="2 3">
    <name type="scientific">Microbacter margulisiae</name>
    <dbReference type="NCBI Taxonomy" id="1350067"/>
    <lineage>
        <taxon>Bacteria</taxon>
        <taxon>Pseudomonadati</taxon>
        <taxon>Bacteroidota</taxon>
        <taxon>Bacteroidia</taxon>
        <taxon>Bacteroidales</taxon>
        <taxon>Porphyromonadaceae</taxon>
        <taxon>Microbacter</taxon>
    </lineage>
</organism>
<evidence type="ECO:0000256" key="1">
    <source>
        <dbReference type="SAM" id="Phobius"/>
    </source>
</evidence>
<dbReference type="RefSeq" id="WP_183413043.1">
    <property type="nucleotide sequence ID" value="NZ_JACHYB010000001.1"/>
</dbReference>
<gene>
    <name evidence="2" type="ORF">FHX64_001421</name>
</gene>